<dbReference type="InterPro" id="IPR004396">
    <property type="entry name" value="ATPase_YchF/OLA1"/>
</dbReference>
<accession>A0ABM9N907</accession>
<dbReference type="Pfam" id="PF06071">
    <property type="entry name" value="YchF-GTPase_C"/>
    <property type="match status" value="1"/>
</dbReference>
<dbReference type="InterPro" id="IPR012676">
    <property type="entry name" value="TGS-like"/>
</dbReference>
<reference evidence="9 10" key="1">
    <citation type="submission" date="2024-01" db="EMBL/GenBank/DDBJ databases">
        <authorList>
            <person name="Kunselman E."/>
        </authorList>
    </citation>
    <scope>NUCLEOTIDE SEQUENCE [LARGE SCALE GENOMIC DNA]</scope>
    <source>
        <strain evidence="9">2 abalone samples</strain>
    </source>
</reference>
<evidence type="ECO:0000256" key="1">
    <source>
        <dbReference type="ARBA" id="ARBA00001946"/>
    </source>
</evidence>
<dbReference type="InterPro" id="IPR013029">
    <property type="entry name" value="YchF_C"/>
</dbReference>
<evidence type="ECO:0000259" key="7">
    <source>
        <dbReference type="PROSITE" id="PS51710"/>
    </source>
</evidence>
<dbReference type="PANTHER" id="PTHR23305:SF18">
    <property type="entry name" value="OBG-TYPE G DOMAIN-CONTAINING PROTEIN"/>
    <property type="match status" value="1"/>
</dbReference>
<evidence type="ECO:0000256" key="2">
    <source>
        <dbReference type="ARBA" id="ARBA00022723"/>
    </source>
</evidence>
<evidence type="ECO:0000313" key="9">
    <source>
        <dbReference type="EMBL" id="CAK8163447.1"/>
    </source>
</evidence>
<gene>
    <name evidence="6 9" type="primary">ychF</name>
    <name evidence="9" type="ORF">CAXC1_50006</name>
</gene>
<dbReference type="InterPro" id="IPR041706">
    <property type="entry name" value="YchF_N"/>
</dbReference>
<evidence type="ECO:0000256" key="4">
    <source>
        <dbReference type="ARBA" id="ARBA00022840"/>
    </source>
</evidence>
<dbReference type="InterPro" id="IPR023192">
    <property type="entry name" value="TGS-like_dom_sf"/>
</dbReference>
<comment type="cofactor">
    <cofactor evidence="1">
        <name>Mg(2+)</name>
        <dbReference type="ChEBI" id="CHEBI:18420"/>
    </cofactor>
</comment>
<keyword evidence="2" id="KW-0479">Metal-binding</keyword>
<dbReference type="SUPFAM" id="SSF81271">
    <property type="entry name" value="TGS-like"/>
    <property type="match status" value="1"/>
</dbReference>
<evidence type="ECO:0000256" key="6">
    <source>
        <dbReference type="HAMAP-Rule" id="MF_00944"/>
    </source>
</evidence>
<feature type="domain" description="OBG-type G" evidence="7">
    <location>
        <begin position="3"/>
        <end position="250"/>
    </location>
</feature>
<keyword evidence="10" id="KW-1185">Reference proteome</keyword>
<dbReference type="PRINTS" id="PR00326">
    <property type="entry name" value="GTP1OBG"/>
</dbReference>
<evidence type="ECO:0000313" key="10">
    <source>
        <dbReference type="Proteomes" id="UP001314181"/>
    </source>
</evidence>
<dbReference type="InterPro" id="IPR027417">
    <property type="entry name" value="P-loop_NTPase"/>
</dbReference>
<dbReference type="Pfam" id="PF01926">
    <property type="entry name" value="MMR_HSR1"/>
    <property type="match status" value="1"/>
</dbReference>
<evidence type="ECO:0000259" key="8">
    <source>
        <dbReference type="PROSITE" id="PS51880"/>
    </source>
</evidence>
<dbReference type="PANTHER" id="PTHR23305">
    <property type="entry name" value="OBG GTPASE FAMILY"/>
    <property type="match status" value="1"/>
</dbReference>
<proteinExistence type="inferred from homology"/>
<dbReference type="CDD" id="cd04867">
    <property type="entry name" value="TGS_YchF_OLA1"/>
    <property type="match status" value="1"/>
</dbReference>
<sequence>MSFKCGVVGLPNVGKSTLFNALTASNAAEIANYPFCTIEPNSGTIVVPDYRIEQLAKIAGSAIKKPTKIEIFDIAGLVAGAHKGEGLGNLFLGYIREVDAIIHVVRCFDDSNITHVANKVDPLFDIGVVNLELIMADLASLEKRLPVLEKKVKRDPGMIKMLEAAKGALNVLHQEKMACEALVPYDDLQLLQLITTKPVLYVCNVDEQSIVNGNSYSDIVCKQSPNAVLVSAAMEAALSEMSAEEQSEFFFSEGLGGSSLSGLIRAAYDLLGLITFFTVGPKEARAWTLKKGSFAPQAAGIIHTDMEKGFIKAETISYNDYIKHAGELACKEAGKSRQEGKDYIVADGDIFNFKFNI</sequence>
<comment type="similarity">
    <text evidence="6">Belongs to the TRAFAC class OBG-HflX-like GTPase superfamily. OBG GTPase family. YchF/OLA1 subfamily.</text>
</comment>
<dbReference type="InterPro" id="IPR031167">
    <property type="entry name" value="G_OBG"/>
</dbReference>
<protein>
    <recommendedName>
        <fullName evidence="6">Ribosome-binding ATPase YchF</fullName>
    </recommendedName>
</protein>
<dbReference type="PROSITE" id="PS51880">
    <property type="entry name" value="TGS"/>
    <property type="match status" value="1"/>
</dbReference>
<keyword evidence="3 6" id="KW-0547">Nucleotide-binding</keyword>
<feature type="binding site" evidence="6">
    <location>
        <begin position="12"/>
        <end position="17"/>
    </location>
    <ligand>
        <name>ATP</name>
        <dbReference type="ChEBI" id="CHEBI:30616"/>
    </ligand>
</feature>
<dbReference type="Gene3D" id="3.10.20.30">
    <property type="match status" value="1"/>
</dbReference>
<evidence type="ECO:0000256" key="3">
    <source>
        <dbReference type="ARBA" id="ARBA00022741"/>
    </source>
</evidence>
<dbReference type="HAMAP" id="MF_00944">
    <property type="entry name" value="YchF_OLA1_ATPase"/>
    <property type="match status" value="1"/>
</dbReference>
<dbReference type="CDD" id="cd01900">
    <property type="entry name" value="YchF"/>
    <property type="match status" value="1"/>
</dbReference>
<dbReference type="InterPro" id="IPR004095">
    <property type="entry name" value="TGS"/>
</dbReference>
<dbReference type="NCBIfam" id="TIGR00092">
    <property type="entry name" value="redox-regulated ATPase YchF"/>
    <property type="match status" value="1"/>
</dbReference>
<dbReference type="PIRSF" id="PIRSF006641">
    <property type="entry name" value="CHP00092"/>
    <property type="match status" value="1"/>
</dbReference>
<organism evidence="9 10">
    <name type="scientific">Candidatus Xenohaliotis californiensis</name>
    <dbReference type="NCBI Taxonomy" id="84677"/>
    <lineage>
        <taxon>Bacteria</taxon>
        <taxon>Pseudomonadati</taxon>
        <taxon>Pseudomonadota</taxon>
        <taxon>Alphaproteobacteria</taxon>
        <taxon>Rickettsiales</taxon>
        <taxon>Anaplasmataceae</taxon>
        <taxon>Candidatus Xenohaliotis</taxon>
    </lineage>
</organism>
<dbReference type="Gene3D" id="1.10.150.300">
    <property type="entry name" value="TGS-like domain"/>
    <property type="match status" value="1"/>
</dbReference>
<dbReference type="EMBL" id="CAWVOK010000031">
    <property type="protein sequence ID" value="CAK8163447.1"/>
    <property type="molecule type" value="Genomic_DNA"/>
</dbReference>
<dbReference type="Gene3D" id="3.40.50.300">
    <property type="entry name" value="P-loop containing nucleotide triphosphate hydrolases"/>
    <property type="match status" value="1"/>
</dbReference>
<comment type="function">
    <text evidence="6">ATPase that binds to both the 70S ribosome and the 50S ribosomal subunit in a nucleotide-independent manner.</text>
</comment>
<name>A0ABM9N907_9RICK</name>
<keyword evidence="5" id="KW-0460">Magnesium</keyword>
<dbReference type="InterPro" id="IPR012675">
    <property type="entry name" value="Beta-grasp_dom_sf"/>
</dbReference>
<evidence type="ECO:0000256" key="5">
    <source>
        <dbReference type="ARBA" id="ARBA00022842"/>
    </source>
</evidence>
<dbReference type="RefSeq" id="WP_338364661.1">
    <property type="nucleotide sequence ID" value="NZ_CAWVOK010000031.1"/>
</dbReference>
<keyword evidence="4 6" id="KW-0067">ATP-binding</keyword>
<feature type="domain" description="TGS" evidence="8">
    <location>
        <begin position="272"/>
        <end position="355"/>
    </location>
</feature>
<dbReference type="SUPFAM" id="SSF52540">
    <property type="entry name" value="P-loop containing nucleoside triphosphate hydrolases"/>
    <property type="match status" value="1"/>
</dbReference>
<dbReference type="InterPro" id="IPR006073">
    <property type="entry name" value="GTP-bd"/>
</dbReference>
<dbReference type="Proteomes" id="UP001314181">
    <property type="component" value="Unassembled WGS sequence"/>
</dbReference>
<dbReference type="PROSITE" id="PS51710">
    <property type="entry name" value="G_OBG"/>
    <property type="match status" value="1"/>
</dbReference>
<comment type="caution">
    <text evidence="9">The sequence shown here is derived from an EMBL/GenBank/DDBJ whole genome shotgun (WGS) entry which is preliminary data.</text>
</comment>